<name>A0A183V0Y2_TOXCA</name>
<dbReference type="EMBL" id="UYWY01022235">
    <property type="protein sequence ID" value="VDM45723.1"/>
    <property type="molecule type" value="Genomic_DNA"/>
</dbReference>
<proteinExistence type="predicted"/>
<protein>
    <submittedName>
        <fullName evidence="3">Peptidase S1 domain-containing protein</fullName>
    </submittedName>
</protein>
<accession>A0A183V0Y2</accession>
<dbReference type="WBParaSite" id="TCNE_0001440201-mRNA-1">
    <property type="protein sequence ID" value="TCNE_0001440201-mRNA-1"/>
    <property type="gene ID" value="TCNE_0001440201"/>
</dbReference>
<reference evidence="1 2" key="2">
    <citation type="submission" date="2018-11" db="EMBL/GenBank/DDBJ databases">
        <authorList>
            <consortium name="Pathogen Informatics"/>
        </authorList>
    </citation>
    <scope>NUCLEOTIDE SEQUENCE [LARGE SCALE GENOMIC DNA]</scope>
</reference>
<reference evidence="3" key="1">
    <citation type="submission" date="2016-06" db="UniProtKB">
        <authorList>
            <consortium name="WormBaseParasite"/>
        </authorList>
    </citation>
    <scope>IDENTIFICATION</scope>
</reference>
<evidence type="ECO:0000313" key="1">
    <source>
        <dbReference type="EMBL" id="VDM45723.1"/>
    </source>
</evidence>
<gene>
    <name evidence="1" type="ORF">TCNE_LOCUS14402</name>
</gene>
<evidence type="ECO:0000313" key="2">
    <source>
        <dbReference type="Proteomes" id="UP000050794"/>
    </source>
</evidence>
<dbReference type="Proteomes" id="UP000050794">
    <property type="component" value="Unassembled WGS sequence"/>
</dbReference>
<organism evidence="2 3">
    <name type="scientific">Toxocara canis</name>
    <name type="common">Canine roundworm</name>
    <dbReference type="NCBI Taxonomy" id="6265"/>
    <lineage>
        <taxon>Eukaryota</taxon>
        <taxon>Metazoa</taxon>
        <taxon>Ecdysozoa</taxon>
        <taxon>Nematoda</taxon>
        <taxon>Chromadorea</taxon>
        <taxon>Rhabditida</taxon>
        <taxon>Spirurina</taxon>
        <taxon>Ascaridomorpha</taxon>
        <taxon>Ascaridoidea</taxon>
        <taxon>Toxocaridae</taxon>
        <taxon>Toxocara</taxon>
    </lineage>
</organism>
<dbReference type="AlphaFoldDB" id="A0A183V0Y2"/>
<sequence>MVGILLMKTTGIGYQQVNDDACKDPNPSGICHRETAGAVGQPFFHEVFTVAMIGGEITCGNKPMAIQTYSRLG</sequence>
<evidence type="ECO:0000313" key="3">
    <source>
        <dbReference type="WBParaSite" id="TCNE_0001440201-mRNA-1"/>
    </source>
</evidence>
<keyword evidence="2" id="KW-1185">Reference proteome</keyword>